<dbReference type="Gene3D" id="3.40.30.10">
    <property type="entry name" value="Glutaredoxin"/>
    <property type="match status" value="1"/>
</dbReference>
<feature type="signal peptide" evidence="5">
    <location>
        <begin position="1"/>
        <end position="19"/>
    </location>
</feature>
<dbReference type="CDD" id="cd02968">
    <property type="entry name" value="SCO"/>
    <property type="match status" value="1"/>
</dbReference>
<evidence type="ECO:0000256" key="3">
    <source>
        <dbReference type="PIRSR" id="PIRSR603782-2"/>
    </source>
</evidence>
<feature type="disulfide bond" description="Redox-active" evidence="3">
    <location>
        <begin position="86"/>
        <end position="90"/>
    </location>
</feature>
<proteinExistence type="inferred from homology"/>
<feature type="binding site" evidence="2">
    <location>
        <position position="86"/>
    </location>
    <ligand>
        <name>Cu cation</name>
        <dbReference type="ChEBI" id="CHEBI:23378"/>
    </ligand>
</feature>
<keyword evidence="2" id="KW-0479">Metal-binding</keyword>
<feature type="region of interest" description="Disordered" evidence="4">
    <location>
        <begin position="30"/>
        <end position="49"/>
    </location>
</feature>
<evidence type="ECO:0000313" key="7">
    <source>
        <dbReference type="Proteomes" id="UP000535511"/>
    </source>
</evidence>
<dbReference type="PANTHER" id="PTHR12151:SF25">
    <property type="entry name" value="LINALOOL DEHYDRATASE_ISOMERASE DOMAIN-CONTAINING PROTEIN"/>
    <property type="match status" value="1"/>
</dbReference>
<dbReference type="PANTHER" id="PTHR12151">
    <property type="entry name" value="ELECTRON TRANSPORT PROTIN SCO1/SENC FAMILY MEMBER"/>
    <property type="match status" value="1"/>
</dbReference>
<evidence type="ECO:0000256" key="5">
    <source>
        <dbReference type="SAM" id="SignalP"/>
    </source>
</evidence>
<evidence type="ECO:0000256" key="4">
    <source>
        <dbReference type="SAM" id="MobiDB-lite"/>
    </source>
</evidence>
<dbReference type="RefSeq" id="WP_179664268.1">
    <property type="nucleotide sequence ID" value="NZ_JACCBG010000001.1"/>
</dbReference>
<dbReference type="EMBL" id="JACCBG010000001">
    <property type="protein sequence ID" value="NYD42658.1"/>
    <property type="molecule type" value="Genomic_DNA"/>
</dbReference>
<dbReference type="Proteomes" id="UP000535511">
    <property type="component" value="Unassembled WGS sequence"/>
</dbReference>
<feature type="chain" id="PRO_5038952988" evidence="5">
    <location>
        <begin position="20"/>
        <end position="260"/>
    </location>
</feature>
<dbReference type="AlphaFoldDB" id="A0A7Y9E7K6"/>
<organism evidence="6 7">
    <name type="scientific">Nocardioides panaciterrulae</name>
    <dbReference type="NCBI Taxonomy" id="661492"/>
    <lineage>
        <taxon>Bacteria</taxon>
        <taxon>Bacillati</taxon>
        <taxon>Actinomycetota</taxon>
        <taxon>Actinomycetes</taxon>
        <taxon>Propionibacteriales</taxon>
        <taxon>Nocardioidaceae</taxon>
        <taxon>Nocardioides</taxon>
    </lineage>
</organism>
<keyword evidence="5" id="KW-0732">Signal</keyword>
<accession>A0A7Y9E7K6</accession>
<dbReference type="InterPro" id="IPR036249">
    <property type="entry name" value="Thioredoxin-like_sf"/>
</dbReference>
<keyword evidence="7" id="KW-1185">Reference proteome</keyword>
<reference evidence="6 7" key="1">
    <citation type="submission" date="2020-07" db="EMBL/GenBank/DDBJ databases">
        <title>Sequencing the genomes of 1000 actinobacteria strains.</title>
        <authorList>
            <person name="Klenk H.-P."/>
        </authorList>
    </citation>
    <scope>NUCLEOTIDE SEQUENCE [LARGE SCALE GENOMIC DNA]</scope>
    <source>
        <strain evidence="6 7">DSM 21350</strain>
    </source>
</reference>
<dbReference type="Pfam" id="PF02630">
    <property type="entry name" value="SCO1-SenC"/>
    <property type="match status" value="1"/>
</dbReference>
<keyword evidence="3" id="KW-1015">Disulfide bond</keyword>
<protein>
    <submittedName>
        <fullName evidence="6">Protein SCO1/2</fullName>
    </submittedName>
</protein>
<evidence type="ECO:0000256" key="1">
    <source>
        <dbReference type="ARBA" id="ARBA00010996"/>
    </source>
</evidence>
<evidence type="ECO:0000256" key="2">
    <source>
        <dbReference type="PIRSR" id="PIRSR603782-1"/>
    </source>
</evidence>
<comment type="caution">
    <text evidence="6">The sequence shown here is derived from an EMBL/GenBank/DDBJ whole genome shotgun (WGS) entry which is preliminary data.</text>
</comment>
<dbReference type="InterPro" id="IPR003782">
    <property type="entry name" value="SCO1/SenC"/>
</dbReference>
<dbReference type="SUPFAM" id="SSF52833">
    <property type="entry name" value="Thioredoxin-like"/>
    <property type="match status" value="1"/>
</dbReference>
<feature type="binding site" evidence="2">
    <location>
        <position position="90"/>
    </location>
    <ligand>
        <name>Cu cation</name>
        <dbReference type="ChEBI" id="CHEBI:23378"/>
    </ligand>
</feature>
<name>A0A7Y9E7K6_9ACTN</name>
<gene>
    <name evidence="6" type="ORF">BJZ21_002741</name>
</gene>
<evidence type="ECO:0000313" key="6">
    <source>
        <dbReference type="EMBL" id="NYD42658.1"/>
    </source>
</evidence>
<comment type="similarity">
    <text evidence="1">Belongs to the SCO1/2 family.</text>
</comment>
<keyword evidence="2" id="KW-0186">Copper</keyword>
<dbReference type="GO" id="GO:0046872">
    <property type="term" value="F:metal ion binding"/>
    <property type="evidence" value="ECO:0007669"/>
    <property type="project" value="UniProtKB-KW"/>
</dbReference>
<sequence>MTSSRLRSALLRGAVGLLAAVQLTACGGSAHNTPRSAPHYASGTEVGRPLPAGLRRMPLTDEQGRTVHLSDYAGRTVVLQDVTTLCQELCPIDTATFVSTARQYQDRADDPSDTVFLSVTVDPERDTPAQLRAYRRQYAGAGDQLPQWHLLTGSPADLAALWKFLGVYVEKVPQDGAVRNWRTGQPLTYDVQHSDEVFFLDGSGAEQYLLDGMPSLGERRIPGDLQRFMSARGHRNERRDSGWTATQALGVLAWLHHRPT</sequence>